<dbReference type="InterPro" id="IPR036291">
    <property type="entry name" value="NAD(P)-bd_dom_sf"/>
</dbReference>
<feature type="region of interest" description="Disordered" evidence="2">
    <location>
        <begin position="1"/>
        <end position="54"/>
    </location>
</feature>
<feature type="compositionally biased region" description="Basic and acidic residues" evidence="2">
    <location>
        <begin position="241"/>
        <end position="252"/>
    </location>
</feature>
<dbReference type="Gene3D" id="3.40.50.720">
    <property type="entry name" value="NAD(P)-binding Rossmann-like Domain"/>
    <property type="match status" value="1"/>
</dbReference>
<dbReference type="SUPFAM" id="SSF51735">
    <property type="entry name" value="NAD(P)-binding Rossmann-fold domains"/>
    <property type="match status" value="1"/>
</dbReference>
<feature type="compositionally biased region" description="Basic residues" evidence="2">
    <location>
        <begin position="205"/>
        <end position="215"/>
    </location>
</feature>
<proteinExistence type="inferred from homology"/>
<dbReference type="PANTHER" id="PTHR43355:SF2">
    <property type="entry name" value="FLAVIN REDUCTASE (NADPH)"/>
    <property type="match status" value="1"/>
</dbReference>
<evidence type="ECO:0000259" key="3">
    <source>
        <dbReference type="Pfam" id="PF13460"/>
    </source>
</evidence>
<feature type="compositionally biased region" description="Polar residues" evidence="2">
    <location>
        <begin position="255"/>
        <end position="264"/>
    </location>
</feature>
<feature type="region of interest" description="Disordered" evidence="2">
    <location>
        <begin position="569"/>
        <end position="588"/>
    </location>
</feature>
<dbReference type="PANTHER" id="PTHR43355">
    <property type="entry name" value="FLAVIN REDUCTASE (NADPH)"/>
    <property type="match status" value="1"/>
</dbReference>
<organism evidence="4 5">
    <name type="scientific">Mortierella alpina</name>
    <name type="common">Oleaginous fungus</name>
    <name type="synonym">Mortierella renispora</name>
    <dbReference type="NCBI Taxonomy" id="64518"/>
    <lineage>
        <taxon>Eukaryota</taxon>
        <taxon>Fungi</taxon>
        <taxon>Fungi incertae sedis</taxon>
        <taxon>Mucoromycota</taxon>
        <taxon>Mortierellomycotina</taxon>
        <taxon>Mortierellomycetes</taxon>
        <taxon>Mortierellales</taxon>
        <taxon>Mortierellaceae</taxon>
        <taxon>Mortierella</taxon>
    </lineage>
</organism>
<reference evidence="4" key="1">
    <citation type="submission" date="2021-07" db="EMBL/GenBank/DDBJ databases">
        <title>Draft genome of Mortierella alpina, strain LL118, isolated from an aspen leaf litter sample.</title>
        <authorList>
            <person name="Yang S."/>
            <person name="Vinatzer B.A."/>
        </authorList>
    </citation>
    <scope>NUCLEOTIDE SEQUENCE</scope>
    <source>
        <strain evidence="4">LL118</strain>
    </source>
</reference>
<dbReference type="GO" id="GO:0042602">
    <property type="term" value="F:riboflavin reductase (NADPH) activity"/>
    <property type="evidence" value="ECO:0007669"/>
    <property type="project" value="TreeGrafter"/>
</dbReference>
<comment type="similarity">
    <text evidence="1">Belongs to the avfA family.</text>
</comment>
<name>A0A9P7ZZ57_MORAP</name>
<evidence type="ECO:0000313" key="5">
    <source>
        <dbReference type="Proteomes" id="UP000717515"/>
    </source>
</evidence>
<protein>
    <recommendedName>
        <fullName evidence="3">NAD(P)-binding domain-containing protein</fullName>
    </recommendedName>
</protein>
<feature type="region of interest" description="Disordered" evidence="2">
    <location>
        <begin position="205"/>
        <end position="269"/>
    </location>
</feature>
<sequence>MAHAYTRSPSSVPHRTQRALSISAETRTSRDSYLDLEGPYPRPASPPFSATPLLSPFTQLSHDIQLPPVSDLDLYKRPASQPLPASGLDPAVQSGDTIKTDGSRRSKKDQLSLKSLQTVKPDKAEKQQAKLERKQKREEYKQMYQSQYDYERQMEERRTEKRQQRSLPVHPSPTTSVSGGDAPTDHAEHTQSVAPVNEMYYHSSRHYHRPSRPHQHNYCPDPSLEQPRVGSLSSSTSTKYSQKDKTSAEKLRSFSLKSQSTKSMNDLRPWSGVPHQSLAYDYPSGYDSDDTAMSQDWGSLMDTLHSPSILQPMDSPTWESSSKDDTELESVDASFSHMSLAPDNSKSGNGRYLLILGASGRTGLELVRQGLERNYRVTAFVRDDRVLLDDSTLRKNQNLLIVRGSPTCQTDLDRCVEGQDVVVNVIGARIMTGDTTVSSHSQVILNNSMKKHGVKRLIVVTSYGCLGLRNYLISTKKLFSRMFMTGILKDKVLQEDIIQRDSASLDWTIVRPITLKDGDLSENYWVSSDELPKTNKVKVLTRRDLAHYILGIINAPEEFHAIRSIAGKPKASKSKPYCPVERRLEKRR</sequence>
<feature type="domain" description="NAD(P)-binding" evidence="3">
    <location>
        <begin position="357"/>
        <end position="556"/>
    </location>
</feature>
<feature type="compositionally biased region" description="Low complexity" evidence="2">
    <location>
        <begin position="231"/>
        <end position="240"/>
    </location>
</feature>
<evidence type="ECO:0000313" key="4">
    <source>
        <dbReference type="EMBL" id="KAG9321407.1"/>
    </source>
</evidence>
<feature type="region of interest" description="Disordered" evidence="2">
    <location>
        <begin position="72"/>
        <end position="187"/>
    </location>
</feature>
<dbReference type="InterPro" id="IPR051606">
    <property type="entry name" value="Polyketide_Oxido-like"/>
</dbReference>
<evidence type="ECO:0000256" key="2">
    <source>
        <dbReference type="SAM" id="MobiDB-lite"/>
    </source>
</evidence>
<dbReference type="GO" id="GO:0004074">
    <property type="term" value="F:biliverdin reductase [NAD(P)H] activity"/>
    <property type="evidence" value="ECO:0007669"/>
    <property type="project" value="TreeGrafter"/>
</dbReference>
<feature type="compositionally biased region" description="Basic and acidic residues" evidence="2">
    <location>
        <begin position="98"/>
        <end position="111"/>
    </location>
</feature>
<dbReference type="AlphaFoldDB" id="A0A9P7ZZ57"/>
<dbReference type="Proteomes" id="UP000717515">
    <property type="component" value="Unassembled WGS sequence"/>
</dbReference>
<feature type="compositionally biased region" description="Basic and acidic residues" evidence="2">
    <location>
        <begin position="149"/>
        <end position="163"/>
    </location>
</feature>
<dbReference type="Pfam" id="PF13460">
    <property type="entry name" value="NAD_binding_10"/>
    <property type="match status" value="1"/>
</dbReference>
<feature type="compositionally biased region" description="Polar residues" evidence="2">
    <location>
        <begin position="7"/>
        <end position="26"/>
    </location>
</feature>
<gene>
    <name evidence="4" type="ORF">KVV02_000541</name>
</gene>
<comment type="caution">
    <text evidence="4">The sequence shown here is derived from an EMBL/GenBank/DDBJ whole genome shotgun (WGS) entry which is preliminary data.</text>
</comment>
<dbReference type="InterPro" id="IPR016040">
    <property type="entry name" value="NAD(P)-bd_dom"/>
</dbReference>
<evidence type="ECO:0000256" key="1">
    <source>
        <dbReference type="ARBA" id="ARBA00038376"/>
    </source>
</evidence>
<accession>A0A9P7ZZ57</accession>
<feature type="compositionally biased region" description="Basic and acidic residues" evidence="2">
    <location>
        <begin position="120"/>
        <end position="141"/>
    </location>
</feature>
<dbReference type="EMBL" id="JAIFTL010000206">
    <property type="protein sequence ID" value="KAG9321407.1"/>
    <property type="molecule type" value="Genomic_DNA"/>
</dbReference>